<dbReference type="AlphaFoldDB" id="A0AA88UTA3"/>
<dbReference type="GO" id="GO:1990904">
    <property type="term" value="C:ribonucleoprotein complex"/>
    <property type="evidence" value="ECO:0007669"/>
    <property type="project" value="UniProtKB-KW"/>
</dbReference>
<evidence type="ECO:0000256" key="4">
    <source>
        <dbReference type="ARBA" id="ARBA00023274"/>
    </source>
</evidence>
<dbReference type="InterPro" id="IPR050791">
    <property type="entry name" value="Aldo-Keto_reductase"/>
</dbReference>
<evidence type="ECO:0000256" key="3">
    <source>
        <dbReference type="ARBA" id="ARBA00023002"/>
    </source>
</evidence>
<keyword evidence="5" id="KW-0472">Membrane</keyword>
<keyword evidence="1" id="KW-0521">NADP</keyword>
<dbReference type="EMBL" id="JAVXUO010000310">
    <property type="protein sequence ID" value="KAK2993466.1"/>
    <property type="molecule type" value="Genomic_DNA"/>
</dbReference>
<dbReference type="GO" id="GO:0005737">
    <property type="term" value="C:cytoplasm"/>
    <property type="evidence" value="ECO:0007669"/>
    <property type="project" value="TreeGrafter"/>
</dbReference>
<evidence type="ECO:0000256" key="5">
    <source>
        <dbReference type="SAM" id="Phobius"/>
    </source>
</evidence>
<keyword evidence="3" id="KW-0560">Oxidoreductase</keyword>
<feature type="transmembrane region" description="Helical" evidence="5">
    <location>
        <begin position="245"/>
        <end position="265"/>
    </location>
</feature>
<protein>
    <recommendedName>
        <fullName evidence="6">NADP-dependent oxidoreductase domain-containing protein</fullName>
    </recommendedName>
</protein>
<dbReference type="Gene3D" id="3.20.20.100">
    <property type="entry name" value="NADP-dependent oxidoreductase domain"/>
    <property type="match status" value="1"/>
</dbReference>
<keyword evidence="4" id="KW-0687">Ribonucleoprotein</keyword>
<dbReference type="Gene3D" id="3.100.10.10">
    <property type="match status" value="1"/>
</dbReference>
<dbReference type="InterPro" id="IPR023210">
    <property type="entry name" value="NADP_OxRdtase_dom"/>
</dbReference>
<accession>A0AA88UTA3</accession>
<gene>
    <name evidence="7" type="ORF">RJ640_015150</name>
</gene>
<keyword evidence="5" id="KW-1133">Transmembrane helix</keyword>
<dbReference type="InterPro" id="IPR036812">
    <property type="entry name" value="NAD(P)_OxRdtase_dom_sf"/>
</dbReference>
<evidence type="ECO:0000259" key="6">
    <source>
        <dbReference type="Pfam" id="PF00248"/>
    </source>
</evidence>
<evidence type="ECO:0000256" key="2">
    <source>
        <dbReference type="ARBA" id="ARBA00022980"/>
    </source>
</evidence>
<dbReference type="SUPFAM" id="SSF52080">
    <property type="entry name" value="Ribosomal proteins L15p and L18e"/>
    <property type="match status" value="1"/>
</dbReference>
<proteinExistence type="predicted"/>
<dbReference type="PANTHER" id="PTHR43625">
    <property type="entry name" value="AFLATOXIN B1 ALDEHYDE REDUCTASE"/>
    <property type="match status" value="1"/>
</dbReference>
<dbReference type="Pfam" id="PF00248">
    <property type="entry name" value="Aldo_ket_red"/>
    <property type="match status" value="1"/>
</dbReference>
<organism evidence="7 8">
    <name type="scientific">Escallonia rubra</name>
    <dbReference type="NCBI Taxonomy" id="112253"/>
    <lineage>
        <taxon>Eukaryota</taxon>
        <taxon>Viridiplantae</taxon>
        <taxon>Streptophyta</taxon>
        <taxon>Embryophyta</taxon>
        <taxon>Tracheophyta</taxon>
        <taxon>Spermatophyta</taxon>
        <taxon>Magnoliopsida</taxon>
        <taxon>eudicotyledons</taxon>
        <taxon>Gunneridae</taxon>
        <taxon>Pentapetalae</taxon>
        <taxon>asterids</taxon>
        <taxon>campanulids</taxon>
        <taxon>Escalloniales</taxon>
        <taxon>Escalloniaceae</taxon>
        <taxon>Escallonia</taxon>
    </lineage>
</organism>
<dbReference type="SUPFAM" id="SSF51430">
    <property type="entry name" value="NAD(P)-linked oxidoreductase"/>
    <property type="match status" value="1"/>
</dbReference>
<sequence>MATVGRIKLGSQGLDVSAQGLGCMGMSFMYGPPKPESDMIDLIHHAVNTGVTFLDTSDFYGPHTNEILIGKALKGGWREKVQLATKFGITEEDGKMAIRGDPAYVRAACMGSLNRLDIDCIDLYYAHRIDNRVPIEVTAFVFDLKHPDGRRNAGGMHHHRILFDKNHLGYFVKVGMGYFHRLRNKFHCPVVNAEHLWSLVPQEAREKAAAAAPNLIINFVKKIKNNGFFRSNNINTYTIHIKDCIIVISFTIAIMTGVFMVRTVVRRAVGAIDVSINVIEFQGMIIFRI</sequence>
<keyword evidence="2" id="KW-0689">Ribosomal protein</keyword>
<dbReference type="GO" id="GO:0016491">
    <property type="term" value="F:oxidoreductase activity"/>
    <property type="evidence" value="ECO:0007669"/>
    <property type="project" value="UniProtKB-KW"/>
</dbReference>
<keyword evidence="5" id="KW-0812">Transmembrane</keyword>
<keyword evidence="8" id="KW-1185">Reference proteome</keyword>
<evidence type="ECO:0000313" key="8">
    <source>
        <dbReference type="Proteomes" id="UP001187471"/>
    </source>
</evidence>
<feature type="domain" description="NADP-dependent oxidoreductase" evidence="6">
    <location>
        <begin position="32"/>
        <end position="141"/>
    </location>
</feature>
<comment type="caution">
    <text evidence="7">The sequence shown here is derived from an EMBL/GenBank/DDBJ whole genome shotgun (WGS) entry which is preliminary data.</text>
</comment>
<dbReference type="GO" id="GO:0005840">
    <property type="term" value="C:ribosome"/>
    <property type="evidence" value="ECO:0007669"/>
    <property type="project" value="UniProtKB-KW"/>
</dbReference>
<dbReference type="Proteomes" id="UP001187471">
    <property type="component" value="Unassembled WGS sequence"/>
</dbReference>
<name>A0AA88UTA3_9ASTE</name>
<dbReference type="PANTHER" id="PTHR43625:SF40">
    <property type="entry name" value="ALDO-KETO REDUCTASE YAKC [NADP(+)]"/>
    <property type="match status" value="1"/>
</dbReference>
<reference evidence="7" key="1">
    <citation type="submission" date="2022-12" db="EMBL/GenBank/DDBJ databases">
        <title>Draft genome assemblies for two species of Escallonia (Escalloniales).</title>
        <authorList>
            <person name="Chanderbali A."/>
            <person name="Dervinis C."/>
            <person name="Anghel I."/>
            <person name="Soltis D."/>
            <person name="Soltis P."/>
            <person name="Zapata F."/>
        </authorList>
    </citation>
    <scope>NUCLEOTIDE SEQUENCE</scope>
    <source>
        <strain evidence="7">UCBG92.1500</strain>
        <tissue evidence="7">Leaf</tissue>
    </source>
</reference>
<dbReference type="InterPro" id="IPR036227">
    <property type="entry name" value="Ribosomal_uL15/eL18_sf"/>
</dbReference>
<evidence type="ECO:0000313" key="7">
    <source>
        <dbReference type="EMBL" id="KAK2993466.1"/>
    </source>
</evidence>
<evidence type="ECO:0000256" key="1">
    <source>
        <dbReference type="ARBA" id="ARBA00022857"/>
    </source>
</evidence>